<evidence type="ECO:0000313" key="2">
    <source>
        <dbReference type="Proteomes" id="UP001143347"/>
    </source>
</evidence>
<evidence type="ECO:0000313" key="1">
    <source>
        <dbReference type="EMBL" id="MCX2967151.1"/>
    </source>
</evidence>
<proteinExistence type="predicted"/>
<dbReference type="InterPro" id="IPR012349">
    <property type="entry name" value="Split_barrel_FMN-bd"/>
</dbReference>
<dbReference type="Proteomes" id="UP001143347">
    <property type="component" value="Unassembled WGS sequence"/>
</dbReference>
<sequence>MTSPPGPQKMPMQNVANRIVRGLLATPGLHRVVSGRLITLYLVGRKSGRRYTLPVAYSRVDSSLLIGTPFAWSRNLHSGGRVELRLQGSRRTADVEAFTDEADVVAHYATLCRDNPQFAKFNEIELDAHGNPSETDLHTAWRAGARSFRLTPH</sequence>
<name>A0A9X3I7B0_9ACTN</name>
<dbReference type="RefSeq" id="WP_266063852.1">
    <property type="nucleotide sequence ID" value="NZ_JAPKFM010000045.1"/>
</dbReference>
<accession>A0A9X3I7B0</accession>
<comment type="caution">
    <text evidence="1">The sequence shown here is derived from an EMBL/GenBank/DDBJ whole genome shotgun (WGS) entry which is preliminary data.</text>
</comment>
<keyword evidence="2" id="KW-1185">Reference proteome</keyword>
<dbReference type="Gene3D" id="2.30.110.10">
    <property type="entry name" value="Electron Transport, Fmn-binding Protein, Chain A"/>
    <property type="match status" value="1"/>
</dbReference>
<reference evidence="1" key="1">
    <citation type="submission" date="2022-10" db="EMBL/GenBank/DDBJ databases">
        <title>WGS of marine actinomycetes from Thailand.</title>
        <authorList>
            <person name="Thawai C."/>
        </authorList>
    </citation>
    <scope>NUCLEOTIDE SEQUENCE</scope>
    <source>
        <strain evidence="1">SW21</strain>
    </source>
</reference>
<evidence type="ECO:0008006" key="3">
    <source>
        <dbReference type="Google" id="ProtNLM"/>
    </source>
</evidence>
<gene>
    <name evidence="1" type="ORF">OSB52_24080</name>
</gene>
<dbReference type="EMBL" id="JAPKFM010000045">
    <property type="protein sequence ID" value="MCX2967151.1"/>
    <property type="molecule type" value="Genomic_DNA"/>
</dbReference>
<organism evidence="1 2">
    <name type="scientific">Gordonia aquimaris</name>
    <dbReference type="NCBI Taxonomy" id="2984863"/>
    <lineage>
        <taxon>Bacteria</taxon>
        <taxon>Bacillati</taxon>
        <taxon>Actinomycetota</taxon>
        <taxon>Actinomycetes</taxon>
        <taxon>Mycobacteriales</taxon>
        <taxon>Gordoniaceae</taxon>
        <taxon>Gordonia</taxon>
    </lineage>
</organism>
<dbReference type="AlphaFoldDB" id="A0A9X3I7B0"/>
<protein>
    <recommendedName>
        <fullName evidence="3">DUF385 domain-containing protein</fullName>
    </recommendedName>
</protein>